<dbReference type="Gene3D" id="4.10.240.10">
    <property type="entry name" value="Zn(2)-C6 fungal-type DNA-binding domain"/>
    <property type="match status" value="1"/>
</dbReference>
<feature type="region of interest" description="Disordered" evidence="3">
    <location>
        <begin position="1"/>
        <end position="39"/>
    </location>
</feature>
<evidence type="ECO:0000313" key="5">
    <source>
        <dbReference type="EMBL" id="TID03842.1"/>
    </source>
</evidence>
<dbReference type="Proteomes" id="UP000305883">
    <property type="component" value="Unassembled WGS sequence"/>
</dbReference>
<dbReference type="PANTHER" id="PTHR31668">
    <property type="entry name" value="GLUCOSE TRANSPORT TRANSCRIPTION REGULATOR RGT1-RELATED-RELATED"/>
    <property type="match status" value="1"/>
</dbReference>
<dbReference type="InterPro" id="IPR036864">
    <property type="entry name" value="Zn2-C6_fun-type_DNA-bd_sf"/>
</dbReference>
<feature type="region of interest" description="Disordered" evidence="3">
    <location>
        <begin position="427"/>
        <end position="459"/>
    </location>
</feature>
<protein>
    <recommendedName>
        <fullName evidence="4">Zn(2)-C6 fungal-type domain-containing protein</fullName>
    </recommendedName>
</protein>
<dbReference type="Pfam" id="PF04082">
    <property type="entry name" value="Fungal_trans"/>
    <property type="match status" value="1"/>
</dbReference>
<feature type="compositionally biased region" description="Low complexity" evidence="3">
    <location>
        <begin position="562"/>
        <end position="573"/>
    </location>
</feature>
<dbReference type="InterPro" id="IPR007219">
    <property type="entry name" value="XnlR_reg_dom"/>
</dbReference>
<feature type="compositionally biased region" description="Low complexity" evidence="3">
    <location>
        <begin position="70"/>
        <end position="79"/>
    </location>
</feature>
<dbReference type="EMBL" id="MWPZ01000002">
    <property type="protein sequence ID" value="TID03842.1"/>
    <property type="molecule type" value="Genomic_DNA"/>
</dbReference>
<dbReference type="AlphaFoldDB" id="A0A4V4NDC7"/>
<feature type="region of interest" description="Disordered" evidence="3">
    <location>
        <begin position="522"/>
        <end position="604"/>
    </location>
</feature>
<name>A0A4V4NDC7_9PEZI</name>
<gene>
    <name evidence="5" type="ORF">CH35J_002511</name>
</gene>
<dbReference type="OrthoDB" id="39175at2759"/>
<dbReference type="GO" id="GO:0008270">
    <property type="term" value="F:zinc ion binding"/>
    <property type="evidence" value="ECO:0007669"/>
    <property type="project" value="InterPro"/>
</dbReference>
<evidence type="ECO:0000259" key="4">
    <source>
        <dbReference type="SMART" id="SM00066"/>
    </source>
</evidence>
<keyword evidence="2" id="KW-0539">Nucleus</keyword>
<evidence type="ECO:0000256" key="2">
    <source>
        <dbReference type="ARBA" id="ARBA00023242"/>
    </source>
</evidence>
<evidence type="ECO:0000256" key="3">
    <source>
        <dbReference type="SAM" id="MobiDB-lite"/>
    </source>
</evidence>
<dbReference type="PANTHER" id="PTHR31668:SF30">
    <property type="entry name" value="ZN(II)2CYS6 TRANSCRIPTION FACTOR (EUROFUNG)"/>
    <property type="match status" value="1"/>
</dbReference>
<dbReference type="InterPro" id="IPR001138">
    <property type="entry name" value="Zn2Cys6_DnaBD"/>
</dbReference>
<feature type="region of interest" description="Disordered" evidence="3">
    <location>
        <begin position="96"/>
        <end position="197"/>
    </location>
</feature>
<accession>A0A4V4NDC7</accession>
<feature type="compositionally biased region" description="Low complexity" evidence="3">
    <location>
        <begin position="177"/>
        <end position="186"/>
    </location>
</feature>
<comment type="caution">
    <text evidence="5">The sequence shown here is derived from an EMBL/GenBank/DDBJ whole genome shotgun (WGS) entry which is preliminary data.</text>
</comment>
<evidence type="ECO:0000256" key="1">
    <source>
        <dbReference type="ARBA" id="ARBA00022723"/>
    </source>
</evidence>
<feature type="compositionally biased region" description="Low complexity" evidence="3">
    <location>
        <begin position="134"/>
        <end position="150"/>
    </location>
</feature>
<dbReference type="GO" id="GO:0000981">
    <property type="term" value="F:DNA-binding transcription factor activity, RNA polymerase II-specific"/>
    <property type="evidence" value="ECO:0007669"/>
    <property type="project" value="InterPro"/>
</dbReference>
<feature type="compositionally biased region" description="Low complexity" evidence="3">
    <location>
        <begin position="427"/>
        <end position="452"/>
    </location>
</feature>
<dbReference type="InterPro" id="IPR050797">
    <property type="entry name" value="Carb_Metab_Trans_Reg"/>
</dbReference>
<feature type="domain" description="Zn(2)-C6 fungal-type" evidence="4">
    <location>
        <begin position="34"/>
        <end position="102"/>
    </location>
</feature>
<dbReference type="GO" id="GO:0006351">
    <property type="term" value="P:DNA-templated transcription"/>
    <property type="evidence" value="ECO:0007669"/>
    <property type="project" value="InterPro"/>
</dbReference>
<organism evidence="5 6">
    <name type="scientific">Colletotrichum higginsianum</name>
    <dbReference type="NCBI Taxonomy" id="80884"/>
    <lineage>
        <taxon>Eukaryota</taxon>
        <taxon>Fungi</taxon>
        <taxon>Dikarya</taxon>
        <taxon>Ascomycota</taxon>
        <taxon>Pezizomycotina</taxon>
        <taxon>Sordariomycetes</taxon>
        <taxon>Hypocreomycetidae</taxon>
        <taxon>Glomerellales</taxon>
        <taxon>Glomerellaceae</taxon>
        <taxon>Colletotrichum</taxon>
        <taxon>Colletotrichum destructivum species complex</taxon>
    </lineage>
</organism>
<dbReference type="GO" id="GO:0003677">
    <property type="term" value="F:DNA binding"/>
    <property type="evidence" value="ECO:0007669"/>
    <property type="project" value="InterPro"/>
</dbReference>
<sequence length="760" mass="84783">MRRRSSPRPPSSLSPTSTPRRTSRTPEPGSARSSIASRACDACRARRRKCRFDEGEGEGEGEASPRAAVQNRTQNQTRTQCRDCRRLGIVCSFLVPTRPRGPKRRKRLPSMSAGSDGELPPRESGANQVHRQPVEPALNNNNEPVLVLPESNHHPHPPRTSQARSPFEASPNLIHGPSPHAAAHSHLNTESPSVQVANPGYPTDELCSRRLIHVLMADYLDLVYPLVPVVHRPSFRHDLATNRDVTDPDFSALLISLCALVVGLLPSRFRDYRAVDPEAGRRFGTTRTAMIDRCAEICMRQRTARYWDRINHRKWAVCYVLSVACFQTGQVNRSRMFDVEYLQLSRLLGLHRISEYEGLNCIETQLRKKAFWMLFYGYAHNRVQTGRGVELSYFGPGELREVNYDALMPLAIDDEHILRDRILDPARPSRTTTTTTTTVAAVPHDTPPTTHAPKPRCRRRRAGPAFVLADGFNIHSSVFLKGLREEMRTVGCDCELRQSPAFRLARLRELLLEMRYMLDNAPGPLRQWASSESYDDDGGGGNDEDDDDNDDNDDDDDDDDNGAAAAAAAAVAGTPDGRWAAVSSYGSPAGHSRGQAADGAPDPSEVMRGQAEVMRANIHVTHLWLQSLLLEKVEVVIQESALGNPSSGVGAAAAAAEEVSEALRENWAEREDICRQMLHLLHSIPYVYLEPNGLYLTYKVRDVAVTLLNCPFQPHERPARRAVEYMRDFTRALSRLDRSETVNTNSLKSWVDVDREPAPA</sequence>
<dbReference type="CDD" id="cd12148">
    <property type="entry name" value="fungal_TF_MHR"/>
    <property type="match status" value="1"/>
</dbReference>
<dbReference type="SUPFAM" id="SSF57701">
    <property type="entry name" value="Zn2/Cys6 DNA-binding domain"/>
    <property type="match status" value="1"/>
</dbReference>
<dbReference type="SMART" id="SM00066">
    <property type="entry name" value="GAL4"/>
    <property type="match status" value="1"/>
</dbReference>
<feature type="compositionally biased region" description="Low complexity" evidence="3">
    <location>
        <begin position="13"/>
        <end position="39"/>
    </location>
</feature>
<feature type="region of interest" description="Disordered" evidence="3">
    <location>
        <begin position="52"/>
        <end position="79"/>
    </location>
</feature>
<reference evidence="5 6" key="1">
    <citation type="journal article" date="2019" name="Genome Biol. Evol.">
        <title>Genomic Plasticity Mediated by Transposable Elements in the Plant Pathogenic Fungus Colletotrichum higginsianum.</title>
        <authorList>
            <person name="Tsushima A."/>
            <person name="Gan P."/>
            <person name="Kumakura N."/>
            <person name="Narusaka M."/>
            <person name="Takano Y."/>
            <person name="Narusaka Y."/>
            <person name="Shirasu K."/>
        </authorList>
    </citation>
    <scope>NUCLEOTIDE SEQUENCE [LARGE SCALE GENOMIC DNA]</scope>
    <source>
        <strain evidence="5 6">MAFF305635-RFP</strain>
    </source>
</reference>
<feature type="compositionally biased region" description="Acidic residues" evidence="3">
    <location>
        <begin position="533"/>
        <end position="561"/>
    </location>
</feature>
<evidence type="ECO:0000313" key="6">
    <source>
        <dbReference type="Proteomes" id="UP000305883"/>
    </source>
</evidence>
<proteinExistence type="predicted"/>
<keyword evidence="1" id="KW-0479">Metal-binding</keyword>